<evidence type="ECO:0000256" key="4">
    <source>
        <dbReference type="ARBA" id="ARBA00022989"/>
    </source>
</evidence>
<reference evidence="8 9" key="1">
    <citation type="journal article" date="2014" name="Int. J. Syst. Evol. Microbiol.">
        <title>Arthrobacter pityocampae sp. nov., isolated from Thaumetopoea pityocampa (Lep., Thaumetopoeidae).</title>
        <authorList>
            <person name="Ince I.A."/>
            <person name="Demirbag Z."/>
            <person name="Kati H."/>
        </authorList>
    </citation>
    <scope>NUCLEOTIDE SEQUENCE [LARGE SCALE GENOMIC DNA]</scope>
    <source>
        <strain evidence="8 9">Tp2</strain>
    </source>
</reference>
<name>A0A2S5IWE1_9MICC</name>
<feature type="transmembrane region" description="Helical" evidence="6">
    <location>
        <begin position="284"/>
        <end position="303"/>
    </location>
</feature>
<evidence type="ECO:0000256" key="6">
    <source>
        <dbReference type="SAM" id="Phobius"/>
    </source>
</evidence>
<feature type="transmembrane region" description="Helical" evidence="6">
    <location>
        <begin position="99"/>
        <end position="125"/>
    </location>
</feature>
<dbReference type="OrthoDB" id="597333at2"/>
<proteinExistence type="predicted"/>
<evidence type="ECO:0000256" key="5">
    <source>
        <dbReference type="ARBA" id="ARBA00023136"/>
    </source>
</evidence>
<dbReference type="PANTHER" id="PTHR35007:SF1">
    <property type="entry name" value="PILUS ASSEMBLY PROTEIN"/>
    <property type="match status" value="1"/>
</dbReference>
<dbReference type="Gene3D" id="1.20.81.30">
    <property type="entry name" value="Type II secretion system (T2SS), domain F"/>
    <property type="match status" value="1"/>
</dbReference>
<keyword evidence="4 6" id="KW-1133">Transmembrane helix</keyword>
<feature type="domain" description="Type II secretion system protein GspF" evidence="7">
    <location>
        <begin position="144"/>
        <end position="268"/>
    </location>
</feature>
<evidence type="ECO:0000259" key="7">
    <source>
        <dbReference type="Pfam" id="PF00482"/>
    </source>
</evidence>
<evidence type="ECO:0000256" key="1">
    <source>
        <dbReference type="ARBA" id="ARBA00004651"/>
    </source>
</evidence>
<dbReference type="Proteomes" id="UP000239297">
    <property type="component" value="Unassembled WGS sequence"/>
</dbReference>
<dbReference type="InterPro" id="IPR042094">
    <property type="entry name" value="T2SS_GspF_sf"/>
</dbReference>
<comment type="caution">
    <text evidence="8">The sequence shown here is derived from an EMBL/GenBank/DDBJ whole genome shotgun (WGS) entry which is preliminary data.</text>
</comment>
<dbReference type="Pfam" id="PF00482">
    <property type="entry name" value="T2SSF"/>
    <property type="match status" value="1"/>
</dbReference>
<dbReference type="GO" id="GO:0005886">
    <property type="term" value="C:plasma membrane"/>
    <property type="evidence" value="ECO:0007669"/>
    <property type="project" value="UniProtKB-SubCell"/>
</dbReference>
<gene>
    <name evidence="8" type="ORF">C4K88_09100</name>
</gene>
<evidence type="ECO:0000256" key="2">
    <source>
        <dbReference type="ARBA" id="ARBA00022475"/>
    </source>
</evidence>
<sequence>MPLLLAGGAVLVVSAIVLLLIAFQPAQSPVPPDRRRPPVQQQNSQLSRFAGAVGRAMDGYLRRHPMRFLDQNALETAGIRISQAEVYLLVGLGGITGLLLGWVLLAPVVGVLLFLLSPAVAHLLVSFRTGRRRRRFDTQLGDTLQLLTGGLRAGHSILRAIDAAATEADSPTSEEMRRIVAETSLGKDLLAALIDTSRRMENEDFAWIAQAIQINREVGGDLAEVLDQVGHTIRERTEIKGHIRALAAEGKFSAYILAALPFGIALILTVVSPGYVDPLFTEPLGWVMLGAAAVMMAIGGLWLRKIIDLRF</sequence>
<dbReference type="PANTHER" id="PTHR35007">
    <property type="entry name" value="INTEGRAL MEMBRANE PROTEIN-RELATED"/>
    <property type="match status" value="1"/>
</dbReference>
<protein>
    <submittedName>
        <fullName evidence="8">Type II secretion system protein F</fullName>
    </submittedName>
</protein>
<evidence type="ECO:0000313" key="9">
    <source>
        <dbReference type="Proteomes" id="UP000239297"/>
    </source>
</evidence>
<organism evidence="8 9">
    <name type="scientific">Arthrobacter pityocampae</name>
    <dbReference type="NCBI Taxonomy" id="547334"/>
    <lineage>
        <taxon>Bacteria</taxon>
        <taxon>Bacillati</taxon>
        <taxon>Actinomycetota</taxon>
        <taxon>Actinomycetes</taxon>
        <taxon>Micrococcales</taxon>
        <taxon>Micrococcaceae</taxon>
        <taxon>Arthrobacter</taxon>
    </lineage>
</organism>
<dbReference type="AlphaFoldDB" id="A0A2S5IWE1"/>
<keyword evidence="5 6" id="KW-0472">Membrane</keyword>
<accession>A0A2S5IWE1</accession>
<keyword evidence="3 6" id="KW-0812">Transmembrane</keyword>
<comment type="subcellular location">
    <subcellularLocation>
        <location evidence="1">Cell membrane</location>
        <topology evidence="1">Multi-pass membrane protein</topology>
    </subcellularLocation>
</comment>
<dbReference type="EMBL" id="PRKW01000004">
    <property type="protein sequence ID" value="PPB48888.1"/>
    <property type="molecule type" value="Genomic_DNA"/>
</dbReference>
<keyword evidence="2" id="KW-1003">Cell membrane</keyword>
<dbReference type="RefSeq" id="WP_104121344.1">
    <property type="nucleotide sequence ID" value="NZ_PRKW01000004.1"/>
</dbReference>
<evidence type="ECO:0000313" key="8">
    <source>
        <dbReference type="EMBL" id="PPB48888.1"/>
    </source>
</evidence>
<keyword evidence="9" id="KW-1185">Reference proteome</keyword>
<evidence type="ECO:0000256" key="3">
    <source>
        <dbReference type="ARBA" id="ARBA00022692"/>
    </source>
</evidence>
<dbReference type="InterPro" id="IPR018076">
    <property type="entry name" value="T2SS_GspF_dom"/>
</dbReference>
<feature type="transmembrane region" description="Helical" evidence="6">
    <location>
        <begin position="252"/>
        <end position="272"/>
    </location>
</feature>